<sequence length="283" mass="31931">IEEDWVESSPPSGGIIKEEPIDFDLNFELSQMGEMKRELIYGMKDVKMDEEEEINGIACASDNNDFANSSEATINVTGFTQFGRLRLHARIHSLDRPYKMNHTAAGGDGGEVDAFVDPSVDPLAPVDVHAAANDDNVEAALLAIYAKAGHQPEKRIRETLETKELRTSHPVDLADFFRNPEGNSSSIPLTAAQLEKALRKEQRTHREERKEMYRRLNLSVPPGRPNIEREAQLREQLLALDEKERLEKQEKEAAAMRAIVEQGMDGEDRIDVRHLYEGVVKEE</sequence>
<reference evidence="1" key="1">
    <citation type="submission" date="2023-10" db="EMBL/GenBank/DDBJ databases">
        <title>Genome assembly of Pristionchus species.</title>
        <authorList>
            <person name="Yoshida K."/>
            <person name="Sommer R.J."/>
        </authorList>
    </citation>
    <scope>NUCLEOTIDE SEQUENCE</scope>
    <source>
        <strain evidence="1">RS5133</strain>
    </source>
</reference>
<protein>
    <submittedName>
        <fullName evidence="1">Uncharacterized protein</fullName>
    </submittedName>
</protein>
<gene>
    <name evidence="1" type="ORF">PFISCL1PPCAC_894</name>
</gene>
<keyword evidence="2" id="KW-1185">Reference proteome</keyword>
<feature type="non-terminal residue" evidence="1">
    <location>
        <position position="1"/>
    </location>
</feature>
<proteinExistence type="predicted"/>
<name>A0AAV5UTK8_9BILA</name>
<dbReference type="EMBL" id="BTSY01000001">
    <property type="protein sequence ID" value="GMT09597.1"/>
    <property type="molecule type" value="Genomic_DNA"/>
</dbReference>
<dbReference type="Proteomes" id="UP001432322">
    <property type="component" value="Unassembled WGS sequence"/>
</dbReference>
<organism evidence="1 2">
    <name type="scientific">Pristionchus fissidentatus</name>
    <dbReference type="NCBI Taxonomy" id="1538716"/>
    <lineage>
        <taxon>Eukaryota</taxon>
        <taxon>Metazoa</taxon>
        <taxon>Ecdysozoa</taxon>
        <taxon>Nematoda</taxon>
        <taxon>Chromadorea</taxon>
        <taxon>Rhabditida</taxon>
        <taxon>Rhabditina</taxon>
        <taxon>Diplogasteromorpha</taxon>
        <taxon>Diplogasteroidea</taxon>
        <taxon>Neodiplogasteridae</taxon>
        <taxon>Pristionchus</taxon>
    </lineage>
</organism>
<comment type="caution">
    <text evidence="1">The sequence shown here is derived from an EMBL/GenBank/DDBJ whole genome shotgun (WGS) entry which is preliminary data.</text>
</comment>
<dbReference type="AlphaFoldDB" id="A0AAV5UTK8"/>
<accession>A0AAV5UTK8</accession>
<evidence type="ECO:0000313" key="2">
    <source>
        <dbReference type="Proteomes" id="UP001432322"/>
    </source>
</evidence>
<evidence type="ECO:0000313" key="1">
    <source>
        <dbReference type="EMBL" id="GMT09597.1"/>
    </source>
</evidence>